<name>A0A3M7T9Y8_BRAPC</name>
<sequence>MNNSSDKQTKINEIFESKDNLEMPLDEHCISLTLNAYRIQIRKLRFSLAQKKTKVKISLRDFINKAWARCTLVHGPKACLNLWCSIIERGNTSNLWYAIFFRTVNFFQ</sequence>
<accession>A0A3M7T9Y8</accession>
<dbReference type="AlphaFoldDB" id="A0A3M7T9Y8"/>
<proteinExistence type="predicted"/>
<gene>
    <name evidence="1" type="ORF">BpHYR1_032469</name>
</gene>
<evidence type="ECO:0000313" key="2">
    <source>
        <dbReference type="Proteomes" id="UP000276133"/>
    </source>
</evidence>
<comment type="caution">
    <text evidence="1">The sequence shown here is derived from an EMBL/GenBank/DDBJ whole genome shotgun (WGS) entry which is preliminary data.</text>
</comment>
<evidence type="ECO:0000313" key="1">
    <source>
        <dbReference type="EMBL" id="RNA44809.1"/>
    </source>
</evidence>
<keyword evidence="2" id="KW-1185">Reference proteome</keyword>
<dbReference type="EMBL" id="REGN01000057">
    <property type="protein sequence ID" value="RNA44809.1"/>
    <property type="molecule type" value="Genomic_DNA"/>
</dbReference>
<dbReference type="Proteomes" id="UP000276133">
    <property type="component" value="Unassembled WGS sequence"/>
</dbReference>
<organism evidence="1 2">
    <name type="scientific">Brachionus plicatilis</name>
    <name type="common">Marine rotifer</name>
    <name type="synonym">Brachionus muelleri</name>
    <dbReference type="NCBI Taxonomy" id="10195"/>
    <lineage>
        <taxon>Eukaryota</taxon>
        <taxon>Metazoa</taxon>
        <taxon>Spiralia</taxon>
        <taxon>Gnathifera</taxon>
        <taxon>Rotifera</taxon>
        <taxon>Eurotatoria</taxon>
        <taxon>Monogononta</taxon>
        <taxon>Pseudotrocha</taxon>
        <taxon>Ploima</taxon>
        <taxon>Brachionidae</taxon>
        <taxon>Brachionus</taxon>
    </lineage>
</organism>
<reference evidence="1 2" key="1">
    <citation type="journal article" date="2018" name="Sci. Rep.">
        <title>Genomic signatures of local adaptation to the degree of environmental predictability in rotifers.</title>
        <authorList>
            <person name="Franch-Gras L."/>
            <person name="Hahn C."/>
            <person name="Garcia-Roger E.M."/>
            <person name="Carmona M.J."/>
            <person name="Serra M."/>
            <person name="Gomez A."/>
        </authorList>
    </citation>
    <scope>NUCLEOTIDE SEQUENCE [LARGE SCALE GENOMIC DNA]</scope>
    <source>
        <strain evidence="1">HYR1</strain>
    </source>
</reference>
<protein>
    <submittedName>
        <fullName evidence="1">Uncharacterized protein</fullName>
    </submittedName>
</protein>